<evidence type="ECO:0000259" key="4">
    <source>
        <dbReference type="Pfam" id="PF20147"/>
    </source>
</evidence>
<keyword evidence="3" id="KW-0964">Secreted</keyword>
<dbReference type="GO" id="GO:0043657">
    <property type="term" value="C:host cell"/>
    <property type="evidence" value="ECO:0007669"/>
    <property type="project" value="UniProtKB-SubCell"/>
</dbReference>
<dbReference type="Pfam" id="PF20147">
    <property type="entry name" value="Crinkler"/>
    <property type="match status" value="1"/>
</dbReference>
<dbReference type="EMBL" id="MW655880">
    <property type="protein sequence ID" value="QST87864.1"/>
    <property type="molecule type" value="mRNA"/>
</dbReference>
<dbReference type="AlphaFoldDB" id="A0A8A1VA29"/>
<feature type="non-terminal residue" evidence="5">
    <location>
        <position position="389"/>
    </location>
</feature>
<protein>
    <submittedName>
        <fullName evidence="5">CRN33_10 protein</fullName>
    </submittedName>
</protein>
<evidence type="ECO:0000256" key="2">
    <source>
        <dbReference type="ARBA" id="ARBA00004613"/>
    </source>
</evidence>
<organism evidence="5">
    <name type="scientific">Phytophthora capsici</name>
    <dbReference type="NCBI Taxonomy" id="4784"/>
    <lineage>
        <taxon>Eukaryota</taxon>
        <taxon>Sar</taxon>
        <taxon>Stramenopiles</taxon>
        <taxon>Oomycota</taxon>
        <taxon>Peronosporomycetes</taxon>
        <taxon>Peronosporales</taxon>
        <taxon>Peronosporaceae</taxon>
        <taxon>Phytophthora</taxon>
    </lineage>
</organism>
<evidence type="ECO:0000256" key="3">
    <source>
        <dbReference type="ARBA" id="ARBA00022525"/>
    </source>
</evidence>
<dbReference type="GO" id="GO:0005576">
    <property type="term" value="C:extracellular region"/>
    <property type="evidence" value="ECO:0007669"/>
    <property type="project" value="UniProtKB-SubCell"/>
</dbReference>
<evidence type="ECO:0000313" key="5">
    <source>
        <dbReference type="EMBL" id="QST87864.1"/>
    </source>
</evidence>
<feature type="domain" description="Crinkler effector protein N-terminal" evidence="4">
    <location>
        <begin position="2"/>
        <end position="131"/>
    </location>
</feature>
<sequence>MIKLFCAIVGEERNVIEVDISDVESISALKEAIKTKMPITLKYVDANTLQLFPAKMPDDKWLRDDSVAADDLMSGRIHDDIKAMIADSKILRPACRIRDELSAKKTGWKWSLPWSPITPKIKTKQIHVLVKVPDMMTGTLPLCGVAPEAQWRLWQSIVRVTSGTYSGTALVLHRSSRNLYLLTNLHFWLAEYEEEEIFFEHMSAGFKMNVELYLKRNPRKKRSGKQKSDGGELQQTFNGSPVVIVDQLLPGHTTLTEVHSFVFKSDACWCSSVDYDYAVFKVLAPPPRIQLLGVEPSVSHFPTNVYVFGFHDGHEEKKFGHSYAIVPARIKYHRYKCLILSLSTVSLPESGVICTSRGLSIGYLAGSTIDESGNEVNQWLELGFFRRIL</sequence>
<reference evidence="5" key="1">
    <citation type="journal article" date="2021" name="Mol. Plant Microbe Interact.">
        <title>A Conserved Oomycete CRN Effector Targets Tomato TCP14-2 to Enhance Virulence.</title>
        <authorList>
            <person name="Stam R."/>
            <person name="Motion G.B."/>
            <person name="Martinez-Heredia V."/>
            <person name="Boevink P.C."/>
            <person name="Huitema E."/>
        </authorList>
    </citation>
    <scope>NUCLEOTIDE SEQUENCE</scope>
</reference>
<proteinExistence type="evidence at transcript level"/>
<name>A0A8A1VA29_PHYCP</name>
<gene>
    <name evidence="5" type="primary">CRN33_10</name>
</gene>
<comment type="subcellular location">
    <subcellularLocation>
        <location evidence="1">Host cell</location>
    </subcellularLocation>
    <subcellularLocation>
        <location evidence="2">Secreted</location>
    </subcellularLocation>
</comment>
<dbReference type="InterPro" id="IPR045379">
    <property type="entry name" value="Crinkler_N"/>
</dbReference>
<evidence type="ECO:0000256" key="1">
    <source>
        <dbReference type="ARBA" id="ARBA00004340"/>
    </source>
</evidence>
<accession>A0A8A1VA29</accession>